<evidence type="ECO:0000256" key="1">
    <source>
        <dbReference type="SAM" id="MobiDB-lite"/>
    </source>
</evidence>
<proteinExistence type="predicted"/>
<feature type="signal peptide" evidence="2">
    <location>
        <begin position="1"/>
        <end position="25"/>
    </location>
</feature>
<evidence type="ECO:0000313" key="4">
    <source>
        <dbReference type="Proteomes" id="UP000296049"/>
    </source>
</evidence>
<keyword evidence="2" id="KW-0732">Signal</keyword>
<sequence>MCWPAFQNSLAWSQLLALAIRSVEERDGKGLVVDCCADLPFPPGVTGSTSTSYPQEFQDKELEDEEESEGSFSSPPDSVSIASDRYDKDDEGHSDGM</sequence>
<protein>
    <submittedName>
        <fullName evidence="3">Uncharacterized protein</fullName>
    </submittedName>
</protein>
<accession>R0LGR8</accession>
<feature type="region of interest" description="Disordered" evidence="1">
    <location>
        <begin position="41"/>
        <end position="97"/>
    </location>
</feature>
<feature type="compositionally biased region" description="Low complexity" evidence="1">
    <location>
        <begin position="70"/>
        <end position="83"/>
    </location>
</feature>
<name>R0LGR8_ANAPL</name>
<keyword evidence="4" id="KW-1185">Reference proteome</keyword>
<organism evidence="3 4">
    <name type="scientific">Anas platyrhynchos</name>
    <name type="common">Mallard</name>
    <name type="synonym">Anas boschas</name>
    <dbReference type="NCBI Taxonomy" id="8839"/>
    <lineage>
        <taxon>Eukaryota</taxon>
        <taxon>Metazoa</taxon>
        <taxon>Chordata</taxon>
        <taxon>Craniata</taxon>
        <taxon>Vertebrata</taxon>
        <taxon>Euteleostomi</taxon>
        <taxon>Archelosauria</taxon>
        <taxon>Archosauria</taxon>
        <taxon>Dinosauria</taxon>
        <taxon>Saurischia</taxon>
        <taxon>Theropoda</taxon>
        <taxon>Coelurosauria</taxon>
        <taxon>Aves</taxon>
        <taxon>Neognathae</taxon>
        <taxon>Galloanserae</taxon>
        <taxon>Anseriformes</taxon>
        <taxon>Anatidae</taxon>
        <taxon>Anatinae</taxon>
        <taxon>Anas</taxon>
    </lineage>
</organism>
<feature type="chain" id="PRO_5004354698" evidence="2">
    <location>
        <begin position="26"/>
        <end position="97"/>
    </location>
</feature>
<evidence type="ECO:0000313" key="3">
    <source>
        <dbReference type="EMBL" id="EOA99467.1"/>
    </source>
</evidence>
<dbReference type="EMBL" id="KB743319">
    <property type="protein sequence ID" value="EOA99467.1"/>
    <property type="molecule type" value="Genomic_DNA"/>
</dbReference>
<gene>
    <name evidence="3" type="ORF">Anapl_07955</name>
</gene>
<dbReference type="Proteomes" id="UP000296049">
    <property type="component" value="Unassembled WGS sequence"/>
</dbReference>
<evidence type="ECO:0000256" key="2">
    <source>
        <dbReference type="SAM" id="SignalP"/>
    </source>
</evidence>
<dbReference type="AlphaFoldDB" id="R0LGR8"/>
<feature type="compositionally biased region" description="Polar residues" evidence="1">
    <location>
        <begin position="46"/>
        <end position="55"/>
    </location>
</feature>
<feature type="compositionally biased region" description="Basic and acidic residues" evidence="1">
    <location>
        <begin position="84"/>
        <end position="97"/>
    </location>
</feature>
<reference evidence="4" key="1">
    <citation type="journal article" date="2013" name="Nat. Genet.">
        <title>The duck genome and transcriptome provide insight into an avian influenza virus reservoir species.</title>
        <authorList>
            <person name="Huang Y."/>
            <person name="Li Y."/>
            <person name="Burt D.W."/>
            <person name="Chen H."/>
            <person name="Zhang Y."/>
            <person name="Qian W."/>
            <person name="Kim H."/>
            <person name="Gan S."/>
            <person name="Zhao Y."/>
            <person name="Li J."/>
            <person name="Yi K."/>
            <person name="Feng H."/>
            <person name="Zhu P."/>
            <person name="Li B."/>
            <person name="Liu Q."/>
            <person name="Fairley S."/>
            <person name="Magor K.E."/>
            <person name="Du Z."/>
            <person name="Hu X."/>
            <person name="Goodman L."/>
            <person name="Tafer H."/>
            <person name="Vignal A."/>
            <person name="Lee T."/>
            <person name="Kim K.W."/>
            <person name="Sheng Z."/>
            <person name="An Y."/>
            <person name="Searle S."/>
            <person name="Herrero J."/>
            <person name="Groenen M.A."/>
            <person name="Crooijmans R.P."/>
            <person name="Faraut T."/>
            <person name="Cai Q."/>
            <person name="Webster R.G."/>
            <person name="Aldridge J.R."/>
            <person name="Warren W.C."/>
            <person name="Bartschat S."/>
            <person name="Kehr S."/>
            <person name="Marz M."/>
            <person name="Stadler P.F."/>
            <person name="Smith J."/>
            <person name="Kraus R.H."/>
            <person name="Zhao Y."/>
            <person name="Ren L."/>
            <person name="Fei J."/>
            <person name="Morisson M."/>
            <person name="Kaiser P."/>
            <person name="Griffin D.K."/>
            <person name="Rao M."/>
            <person name="Pitel F."/>
            <person name="Wang J."/>
            <person name="Li N."/>
        </authorList>
    </citation>
    <scope>NUCLEOTIDE SEQUENCE [LARGE SCALE GENOMIC DNA]</scope>
</reference>